<keyword evidence="1" id="KW-0812">Transmembrane</keyword>
<name>A0A5B7JGG9_PORTR</name>
<keyword evidence="1" id="KW-1133">Transmembrane helix</keyword>
<reference evidence="2 3" key="1">
    <citation type="submission" date="2019-05" db="EMBL/GenBank/DDBJ databases">
        <title>Another draft genome of Portunus trituberculatus and its Hox gene families provides insights of decapod evolution.</title>
        <authorList>
            <person name="Jeong J.-H."/>
            <person name="Song I."/>
            <person name="Kim S."/>
            <person name="Choi T."/>
            <person name="Kim D."/>
            <person name="Ryu S."/>
            <person name="Kim W."/>
        </authorList>
    </citation>
    <scope>NUCLEOTIDE SEQUENCE [LARGE SCALE GENOMIC DNA]</scope>
    <source>
        <tissue evidence="2">Muscle</tissue>
    </source>
</reference>
<feature type="transmembrane region" description="Helical" evidence="1">
    <location>
        <begin position="35"/>
        <end position="58"/>
    </location>
</feature>
<dbReference type="EMBL" id="VSRR010108811">
    <property type="protein sequence ID" value="MPC97151.1"/>
    <property type="molecule type" value="Genomic_DNA"/>
</dbReference>
<organism evidence="2 3">
    <name type="scientific">Portunus trituberculatus</name>
    <name type="common">Swimming crab</name>
    <name type="synonym">Neptunus trituberculatus</name>
    <dbReference type="NCBI Taxonomy" id="210409"/>
    <lineage>
        <taxon>Eukaryota</taxon>
        <taxon>Metazoa</taxon>
        <taxon>Ecdysozoa</taxon>
        <taxon>Arthropoda</taxon>
        <taxon>Crustacea</taxon>
        <taxon>Multicrustacea</taxon>
        <taxon>Malacostraca</taxon>
        <taxon>Eumalacostraca</taxon>
        <taxon>Eucarida</taxon>
        <taxon>Decapoda</taxon>
        <taxon>Pleocyemata</taxon>
        <taxon>Brachyura</taxon>
        <taxon>Eubrachyura</taxon>
        <taxon>Portunoidea</taxon>
        <taxon>Portunidae</taxon>
        <taxon>Portuninae</taxon>
        <taxon>Portunus</taxon>
    </lineage>
</organism>
<dbReference type="Proteomes" id="UP000324222">
    <property type="component" value="Unassembled WGS sequence"/>
</dbReference>
<comment type="caution">
    <text evidence="2">The sequence shown here is derived from an EMBL/GenBank/DDBJ whole genome shotgun (WGS) entry which is preliminary data.</text>
</comment>
<gene>
    <name evidence="2" type="ORF">E2C01_092446</name>
</gene>
<sequence length="72" mass="8104">MGFDDVFVHSSVAQPQEVVFLPPSRSVYNRLVKRALLRCTSGSFLSVAVLTGAVHYWLVTCRTDFMVWDVPT</sequence>
<evidence type="ECO:0000313" key="3">
    <source>
        <dbReference type="Proteomes" id="UP000324222"/>
    </source>
</evidence>
<evidence type="ECO:0000313" key="2">
    <source>
        <dbReference type="EMBL" id="MPC97151.1"/>
    </source>
</evidence>
<keyword evidence="1" id="KW-0472">Membrane</keyword>
<protein>
    <submittedName>
        <fullName evidence="2">Uncharacterized protein</fullName>
    </submittedName>
</protein>
<dbReference type="AlphaFoldDB" id="A0A5B7JGG9"/>
<evidence type="ECO:0000256" key="1">
    <source>
        <dbReference type="SAM" id="Phobius"/>
    </source>
</evidence>
<keyword evidence="3" id="KW-1185">Reference proteome</keyword>
<proteinExistence type="predicted"/>
<accession>A0A5B7JGG9</accession>